<keyword evidence="9" id="KW-1185">Reference proteome</keyword>
<name>A0A3N4UDJ5_9RHOB</name>
<comment type="function">
    <text evidence="6">Membrane-associated protein that warps the membrane surface to access and bind aromatic isoprenes with high specificity, including ubiquinone (CoQ) isoprene intermediates and presents them directly to COQ7, therefore facilitating the COQ7-mediated hydroxylase step. Participates in the biosynthesis of coenzyme Q, also named ubiquinone, an essential lipid-soluble electron transporter for aerobic cellular respiration.</text>
</comment>
<dbReference type="AlphaFoldDB" id="A0A3N4UDJ5"/>
<dbReference type="Proteomes" id="UP000269689">
    <property type="component" value="Unassembled WGS sequence"/>
</dbReference>
<keyword evidence="3" id="KW-0831">Ubiquinone biosynthesis</keyword>
<keyword evidence="8" id="KW-0830">Ubiquinone</keyword>
<dbReference type="Gene3D" id="1.10.357.10">
    <property type="entry name" value="Tetracycline Repressor, domain 2"/>
    <property type="match status" value="1"/>
</dbReference>
<evidence type="ECO:0000313" key="9">
    <source>
        <dbReference type="Proteomes" id="UP000269689"/>
    </source>
</evidence>
<accession>A0A3N4UDJ5</accession>
<dbReference type="InterPro" id="IPR012762">
    <property type="entry name" value="Ubiq_biosynth_COQ9"/>
</dbReference>
<comment type="similarity">
    <text evidence="2">Belongs to the COQ9 family.</text>
</comment>
<evidence type="ECO:0000256" key="5">
    <source>
        <dbReference type="ARBA" id="ARBA00023121"/>
    </source>
</evidence>
<dbReference type="RefSeq" id="WP_123793244.1">
    <property type="nucleotide sequence ID" value="NZ_RKQK01000003.1"/>
</dbReference>
<organism evidence="8 9">
    <name type="scientific">Pacificibacter maritimus</name>
    <dbReference type="NCBI Taxonomy" id="762213"/>
    <lineage>
        <taxon>Bacteria</taxon>
        <taxon>Pseudomonadati</taxon>
        <taxon>Pseudomonadota</taxon>
        <taxon>Alphaproteobacteria</taxon>
        <taxon>Rhodobacterales</taxon>
        <taxon>Roseobacteraceae</taxon>
        <taxon>Pacificibacter</taxon>
    </lineage>
</organism>
<dbReference type="EMBL" id="RKQK01000003">
    <property type="protein sequence ID" value="RPE66505.1"/>
    <property type="molecule type" value="Genomic_DNA"/>
</dbReference>
<dbReference type="Pfam" id="PF08511">
    <property type="entry name" value="COQ9"/>
    <property type="match status" value="1"/>
</dbReference>
<proteinExistence type="inferred from homology"/>
<evidence type="ECO:0000256" key="2">
    <source>
        <dbReference type="ARBA" id="ARBA00010766"/>
    </source>
</evidence>
<feature type="domain" description="COQ9 C-terminal" evidence="7">
    <location>
        <begin position="117"/>
        <end position="187"/>
    </location>
</feature>
<dbReference type="NCBIfam" id="TIGR02396">
    <property type="entry name" value="diverge_rpsU"/>
    <property type="match status" value="1"/>
</dbReference>
<dbReference type="GO" id="GO:0006744">
    <property type="term" value="P:ubiquinone biosynthetic process"/>
    <property type="evidence" value="ECO:0007669"/>
    <property type="project" value="UniProtKB-KW"/>
</dbReference>
<comment type="caution">
    <text evidence="8">The sequence shown here is derived from an EMBL/GenBank/DDBJ whole genome shotgun (WGS) entry which is preliminary data.</text>
</comment>
<dbReference type="PANTHER" id="PTHR21427">
    <property type="entry name" value="UBIQUINONE BIOSYNTHESIS PROTEIN COQ9, MITOCHONDRIAL"/>
    <property type="match status" value="1"/>
</dbReference>
<sequence>MQSTAYPDPTREKLVEAAIPHVVFDGWGAETFQAAVADSGISAQMARVAAPRGSVDLAAAYHKGGDRAMQVAVQAADMSGLRYSEKIAHCVWLRIQAVDREVVRRGMSLFSLPIYAPEGVRLVWETSDAIWQVLGDTSDDVNWYTKRATLSGVFTSTVLFWLGDDSEAFKDTKEFLDRRIEDVMSIEKAKAGLRDNKAAAALFALPNALFGLIKAPAGAGRTDVPGTKTGDPS</sequence>
<comment type="pathway">
    <text evidence="1">Cofactor biosynthesis; ubiquinone biosynthesis.</text>
</comment>
<evidence type="ECO:0000256" key="1">
    <source>
        <dbReference type="ARBA" id="ARBA00004749"/>
    </source>
</evidence>
<evidence type="ECO:0000256" key="4">
    <source>
        <dbReference type="ARBA" id="ARBA00022946"/>
    </source>
</evidence>
<protein>
    <submittedName>
        <fullName evidence="8">Ubiquinone biosynthesis protein COQ9</fullName>
    </submittedName>
</protein>
<dbReference type="PANTHER" id="PTHR21427:SF19">
    <property type="entry name" value="UBIQUINONE BIOSYNTHESIS PROTEIN COQ9, MITOCHONDRIAL"/>
    <property type="match status" value="1"/>
</dbReference>
<gene>
    <name evidence="8" type="ORF">EDD53_2209</name>
</gene>
<evidence type="ECO:0000259" key="7">
    <source>
        <dbReference type="Pfam" id="PF08511"/>
    </source>
</evidence>
<evidence type="ECO:0000256" key="3">
    <source>
        <dbReference type="ARBA" id="ARBA00022688"/>
    </source>
</evidence>
<evidence type="ECO:0000256" key="6">
    <source>
        <dbReference type="ARBA" id="ARBA00058104"/>
    </source>
</evidence>
<keyword evidence="5" id="KW-0446">Lipid-binding</keyword>
<keyword evidence="4" id="KW-0809">Transit peptide</keyword>
<evidence type="ECO:0000313" key="8">
    <source>
        <dbReference type="EMBL" id="RPE66505.1"/>
    </source>
</evidence>
<dbReference type="OrthoDB" id="7201143at2"/>
<dbReference type="GO" id="GO:0008289">
    <property type="term" value="F:lipid binding"/>
    <property type="evidence" value="ECO:0007669"/>
    <property type="project" value="UniProtKB-KW"/>
</dbReference>
<reference evidence="8 9" key="1">
    <citation type="submission" date="2018-11" db="EMBL/GenBank/DDBJ databases">
        <title>Genomic Encyclopedia of Type Strains, Phase IV (KMG-IV): sequencing the most valuable type-strain genomes for metagenomic binning, comparative biology and taxonomic classification.</title>
        <authorList>
            <person name="Goeker M."/>
        </authorList>
    </citation>
    <scope>NUCLEOTIDE SEQUENCE [LARGE SCALE GENOMIC DNA]</scope>
    <source>
        <strain evidence="8 9">DSM 104731</strain>
    </source>
</reference>
<dbReference type="InterPro" id="IPR013718">
    <property type="entry name" value="COQ9_C"/>
</dbReference>